<dbReference type="GO" id="GO:0005524">
    <property type="term" value="F:ATP binding"/>
    <property type="evidence" value="ECO:0007669"/>
    <property type="project" value="UniProtKB-KW"/>
</dbReference>
<dbReference type="OrthoDB" id="676979at2759"/>
<keyword evidence="8" id="KW-0433">Leucine-rich repeat</keyword>
<evidence type="ECO:0000256" key="21">
    <source>
        <dbReference type="ARBA" id="ARBA00048679"/>
    </source>
</evidence>
<dbReference type="GO" id="GO:0051707">
    <property type="term" value="P:response to other organism"/>
    <property type="evidence" value="ECO:0007669"/>
    <property type="project" value="UniProtKB-ARBA"/>
</dbReference>
<dbReference type="EMBL" id="CACTIH010000073">
    <property type="protein sequence ID" value="CAA2949701.1"/>
    <property type="molecule type" value="Genomic_DNA"/>
</dbReference>
<evidence type="ECO:0000256" key="2">
    <source>
        <dbReference type="ARBA" id="ARBA00004479"/>
    </source>
</evidence>
<dbReference type="Gene3D" id="1.10.510.10">
    <property type="entry name" value="Transferase(Phosphotransferase) domain 1"/>
    <property type="match status" value="1"/>
</dbReference>
<dbReference type="FunFam" id="3.80.10.10:FF:000095">
    <property type="entry name" value="LRR receptor-like serine/threonine-protein kinase GSO1"/>
    <property type="match status" value="2"/>
</dbReference>
<keyword evidence="14" id="KW-0418">Kinase</keyword>
<keyword evidence="12" id="KW-0677">Repeat</keyword>
<organism evidence="25 26">
    <name type="scientific">Olea europaea subsp. europaea</name>
    <dbReference type="NCBI Taxonomy" id="158383"/>
    <lineage>
        <taxon>Eukaryota</taxon>
        <taxon>Viridiplantae</taxon>
        <taxon>Streptophyta</taxon>
        <taxon>Embryophyta</taxon>
        <taxon>Tracheophyta</taxon>
        <taxon>Spermatophyta</taxon>
        <taxon>Magnoliopsida</taxon>
        <taxon>eudicotyledons</taxon>
        <taxon>Gunneridae</taxon>
        <taxon>Pentapetalae</taxon>
        <taxon>asterids</taxon>
        <taxon>lamiids</taxon>
        <taxon>Lamiales</taxon>
        <taxon>Oleaceae</taxon>
        <taxon>Oleeae</taxon>
        <taxon>Olea</taxon>
    </lineage>
</organism>
<dbReference type="SMART" id="SM00365">
    <property type="entry name" value="LRR_SD22"/>
    <property type="match status" value="7"/>
</dbReference>
<dbReference type="InterPro" id="IPR001611">
    <property type="entry name" value="Leu-rich_rpt"/>
</dbReference>
<dbReference type="InterPro" id="IPR008271">
    <property type="entry name" value="Ser/Thr_kinase_AS"/>
</dbReference>
<dbReference type="FunFam" id="1.10.510.10:FF:000358">
    <property type="entry name" value="Putative leucine-rich repeat receptor-like serine/threonine-protein kinase"/>
    <property type="match status" value="1"/>
</dbReference>
<evidence type="ECO:0000256" key="22">
    <source>
        <dbReference type="SAM" id="Phobius"/>
    </source>
</evidence>
<evidence type="ECO:0000256" key="11">
    <source>
        <dbReference type="ARBA" id="ARBA00022729"/>
    </source>
</evidence>
<evidence type="ECO:0000256" key="12">
    <source>
        <dbReference type="ARBA" id="ARBA00022737"/>
    </source>
</evidence>
<evidence type="ECO:0000256" key="20">
    <source>
        <dbReference type="ARBA" id="ARBA00047899"/>
    </source>
</evidence>
<comment type="similarity">
    <text evidence="3">Belongs to the protein kinase superfamily. Ser/Thr protein kinase family.</text>
</comment>
<dbReference type="PANTHER" id="PTHR48056">
    <property type="entry name" value="LRR RECEPTOR-LIKE SERINE/THREONINE-PROTEIN KINASE-RELATED"/>
    <property type="match status" value="1"/>
</dbReference>
<feature type="domain" description="Protein kinase" evidence="24">
    <location>
        <begin position="795"/>
        <end position="1070"/>
    </location>
</feature>
<evidence type="ECO:0000256" key="8">
    <source>
        <dbReference type="ARBA" id="ARBA00022614"/>
    </source>
</evidence>
<feature type="signal peptide" evidence="23">
    <location>
        <begin position="1"/>
        <end position="20"/>
    </location>
</feature>
<comment type="subcellular location">
    <subcellularLocation>
        <location evidence="1">Cell membrane</location>
        <topology evidence="1">Single-pass membrane protein</topology>
    </subcellularLocation>
    <subcellularLocation>
        <location evidence="2">Membrane</location>
        <topology evidence="2">Single-pass type I membrane protein</topology>
    </subcellularLocation>
</comment>
<gene>
    <name evidence="25" type="ORF">OLEA9_A050401</name>
</gene>
<dbReference type="SMART" id="SM00369">
    <property type="entry name" value="LRR_TYP"/>
    <property type="match status" value="9"/>
</dbReference>
<dbReference type="Pfam" id="PF00560">
    <property type="entry name" value="LRR_1"/>
    <property type="match status" value="6"/>
</dbReference>
<evidence type="ECO:0000256" key="23">
    <source>
        <dbReference type="SAM" id="SignalP"/>
    </source>
</evidence>
<dbReference type="GO" id="GO:0006952">
    <property type="term" value="P:defense response"/>
    <property type="evidence" value="ECO:0007669"/>
    <property type="project" value="UniProtKB-ARBA"/>
</dbReference>
<dbReference type="Pfam" id="PF00069">
    <property type="entry name" value="Pkinase"/>
    <property type="match status" value="1"/>
</dbReference>
<evidence type="ECO:0000259" key="24">
    <source>
        <dbReference type="PROSITE" id="PS50011"/>
    </source>
</evidence>
<proteinExistence type="inferred from homology"/>
<dbReference type="EC" id="2.7.11.1" evidence="4"/>
<dbReference type="GO" id="GO:0005886">
    <property type="term" value="C:plasma membrane"/>
    <property type="evidence" value="ECO:0007669"/>
    <property type="project" value="UniProtKB-SubCell"/>
</dbReference>
<keyword evidence="15" id="KW-0067">ATP-binding</keyword>
<dbReference type="PROSITE" id="PS00108">
    <property type="entry name" value="PROTEIN_KINASE_ST"/>
    <property type="match status" value="1"/>
</dbReference>
<dbReference type="GO" id="GO:0004674">
    <property type="term" value="F:protein serine/threonine kinase activity"/>
    <property type="evidence" value="ECO:0007669"/>
    <property type="project" value="UniProtKB-KW"/>
</dbReference>
<evidence type="ECO:0000313" key="25">
    <source>
        <dbReference type="EMBL" id="CAA2949701.1"/>
    </source>
</evidence>
<evidence type="ECO:0000256" key="5">
    <source>
        <dbReference type="ARBA" id="ARBA00022475"/>
    </source>
</evidence>
<dbReference type="PROSITE" id="PS50011">
    <property type="entry name" value="PROTEIN_KINASE_DOM"/>
    <property type="match status" value="1"/>
</dbReference>
<dbReference type="Gene3D" id="3.80.10.10">
    <property type="entry name" value="Ribonuclease Inhibitor"/>
    <property type="match status" value="3"/>
</dbReference>
<evidence type="ECO:0000256" key="13">
    <source>
        <dbReference type="ARBA" id="ARBA00022741"/>
    </source>
</evidence>
<dbReference type="InterPro" id="IPR000719">
    <property type="entry name" value="Prot_kinase_dom"/>
</dbReference>
<dbReference type="SMART" id="SM00220">
    <property type="entry name" value="S_TKc"/>
    <property type="match status" value="1"/>
</dbReference>
<keyword evidence="9" id="KW-0808">Transferase</keyword>
<keyword evidence="7" id="KW-0597">Phosphoprotein</keyword>
<dbReference type="SUPFAM" id="SSF52047">
    <property type="entry name" value="RNI-like"/>
    <property type="match status" value="2"/>
</dbReference>
<dbReference type="InterPro" id="IPR032675">
    <property type="entry name" value="LRR_dom_sf"/>
</dbReference>
<comment type="caution">
    <text evidence="25">The sequence shown here is derived from an EMBL/GenBank/DDBJ whole genome shotgun (WGS) entry which is preliminary data.</text>
</comment>
<dbReference type="SUPFAM" id="SSF56112">
    <property type="entry name" value="Protein kinase-like (PK-like)"/>
    <property type="match status" value="1"/>
</dbReference>
<comment type="catalytic activity">
    <reaction evidence="20">
        <text>L-threonyl-[protein] + ATP = O-phospho-L-threonyl-[protein] + ADP + H(+)</text>
        <dbReference type="Rhea" id="RHEA:46608"/>
        <dbReference type="Rhea" id="RHEA-COMP:11060"/>
        <dbReference type="Rhea" id="RHEA-COMP:11605"/>
        <dbReference type="ChEBI" id="CHEBI:15378"/>
        <dbReference type="ChEBI" id="CHEBI:30013"/>
        <dbReference type="ChEBI" id="CHEBI:30616"/>
        <dbReference type="ChEBI" id="CHEBI:61977"/>
        <dbReference type="ChEBI" id="CHEBI:456216"/>
        <dbReference type="EC" id="2.7.11.1"/>
    </reaction>
</comment>
<keyword evidence="19" id="KW-0325">Glycoprotein</keyword>
<evidence type="ECO:0000256" key="16">
    <source>
        <dbReference type="ARBA" id="ARBA00022989"/>
    </source>
</evidence>
<dbReference type="InterPro" id="IPR050647">
    <property type="entry name" value="Plant_LRR-RLKs"/>
</dbReference>
<keyword evidence="10 22" id="KW-0812">Transmembrane</keyword>
<dbReference type="InterPro" id="IPR003591">
    <property type="entry name" value="Leu-rich_rpt_typical-subtyp"/>
</dbReference>
<keyword evidence="17 22" id="KW-0472">Membrane</keyword>
<keyword evidence="11 23" id="KW-0732">Signal</keyword>
<keyword evidence="5" id="KW-1003">Cell membrane</keyword>
<accession>A0A8S0PFZ2</accession>
<reference evidence="25 26" key="1">
    <citation type="submission" date="2019-12" db="EMBL/GenBank/DDBJ databases">
        <authorList>
            <person name="Alioto T."/>
            <person name="Alioto T."/>
            <person name="Gomez Garrido J."/>
        </authorList>
    </citation>
    <scope>NUCLEOTIDE SEQUENCE [LARGE SCALE GENOMIC DNA]</scope>
</reference>
<dbReference type="InterPro" id="IPR013210">
    <property type="entry name" value="LRR_N_plant-typ"/>
</dbReference>
<dbReference type="PANTHER" id="PTHR48056:SF73">
    <property type="entry name" value="LRR RECEPTOR-LIKE SERINE_THREONINE-PROTEIN KINASE EFR"/>
    <property type="match status" value="1"/>
</dbReference>
<evidence type="ECO:0000256" key="18">
    <source>
        <dbReference type="ARBA" id="ARBA00023170"/>
    </source>
</evidence>
<evidence type="ECO:0000256" key="10">
    <source>
        <dbReference type="ARBA" id="ARBA00022692"/>
    </source>
</evidence>
<dbReference type="FunFam" id="3.80.10.10:FF:000101">
    <property type="entry name" value="LRR receptor-like serine/threonine-protein kinase ERECTA"/>
    <property type="match status" value="1"/>
</dbReference>
<evidence type="ECO:0000256" key="19">
    <source>
        <dbReference type="ARBA" id="ARBA00023180"/>
    </source>
</evidence>
<evidence type="ECO:0000256" key="15">
    <source>
        <dbReference type="ARBA" id="ARBA00022840"/>
    </source>
</evidence>
<feature type="chain" id="PRO_5035818127" description="non-specific serine/threonine protein kinase" evidence="23">
    <location>
        <begin position="21"/>
        <end position="1092"/>
    </location>
</feature>
<dbReference type="Pfam" id="PF13855">
    <property type="entry name" value="LRR_8"/>
    <property type="match status" value="3"/>
</dbReference>
<dbReference type="Gramene" id="OE9A050401T1">
    <property type="protein sequence ID" value="OE9A050401C1"/>
    <property type="gene ID" value="OE9A050401"/>
</dbReference>
<evidence type="ECO:0000256" key="3">
    <source>
        <dbReference type="ARBA" id="ARBA00008684"/>
    </source>
</evidence>
<dbReference type="FunFam" id="3.30.200.20:FF:000661">
    <property type="entry name" value="Serine-threonine protein kinase plant-type"/>
    <property type="match status" value="1"/>
</dbReference>
<keyword evidence="13" id="KW-0547">Nucleotide-binding</keyword>
<dbReference type="AlphaFoldDB" id="A0A8S0PFZ2"/>
<protein>
    <recommendedName>
        <fullName evidence="4">non-specific serine/threonine protein kinase</fullName>
        <ecNumber evidence="4">2.7.11.1</ecNumber>
    </recommendedName>
</protein>
<dbReference type="InterPro" id="IPR011009">
    <property type="entry name" value="Kinase-like_dom_sf"/>
</dbReference>
<dbReference type="GO" id="GO:0033612">
    <property type="term" value="F:receptor serine/threonine kinase binding"/>
    <property type="evidence" value="ECO:0007669"/>
    <property type="project" value="TreeGrafter"/>
</dbReference>
<dbReference type="PROSITE" id="PS51450">
    <property type="entry name" value="LRR"/>
    <property type="match status" value="1"/>
</dbReference>
<evidence type="ECO:0000256" key="6">
    <source>
        <dbReference type="ARBA" id="ARBA00022527"/>
    </source>
</evidence>
<evidence type="ECO:0000256" key="9">
    <source>
        <dbReference type="ARBA" id="ARBA00022679"/>
    </source>
</evidence>
<evidence type="ECO:0000256" key="17">
    <source>
        <dbReference type="ARBA" id="ARBA00023136"/>
    </source>
</evidence>
<dbReference type="Proteomes" id="UP000594638">
    <property type="component" value="Unassembled WGS sequence"/>
</dbReference>
<evidence type="ECO:0000256" key="4">
    <source>
        <dbReference type="ARBA" id="ARBA00012513"/>
    </source>
</evidence>
<dbReference type="Pfam" id="PF08263">
    <property type="entry name" value="LRRNT_2"/>
    <property type="match status" value="1"/>
</dbReference>
<dbReference type="Gene3D" id="3.30.200.20">
    <property type="entry name" value="Phosphorylase Kinase, domain 1"/>
    <property type="match status" value="1"/>
</dbReference>
<evidence type="ECO:0000256" key="14">
    <source>
        <dbReference type="ARBA" id="ARBA00022777"/>
    </source>
</evidence>
<evidence type="ECO:0000256" key="1">
    <source>
        <dbReference type="ARBA" id="ARBA00004162"/>
    </source>
</evidence>
<keyword evidence="6" id="KW-0723">Serine/threonine-protein kinase</keyword>
<comment type="catalytic activity">
    <reaction evidence="21">
        <text>L-seryl-[protein] + ATP = O-phospho-L-seryl-[protein] + ADP + H(+)</text>
        <dbReference type="Rhea" id="RHEA:17989"/>
        <dbReference type="Rhea" id="RHEA-COMP:9863"/>
        <dbReference type="Rhea" id="RHEA-COMP:11604"/>
        <dbReference type="ChEBI" id="CHEBI:15378"/>
        <dbReference type="ChEBI" id="CHEBI:29999"/>
        <dbReference type="ChEBI" id="CHEBI:30616"/>
        <dbReference type="ChEBI" id="CHEBI:83421"/>
        <dbReference type="ChEBI" id="CHEBI:456216"/>
        <dbReference type="EC" id="2.7.11.1"/>
    </reaction>
</comment>
<keyword evidence="26" id="KW-1185">Reference proteome</keyword>
<evidence type="ECO:0000313" key="26">
    <source>
        <dbReference type="Proteomes" id="UP000594638"/>
    </source>
</evidence>
<feature type="transmembrane region" description="Helical" evidence="22">
    <location>
        <begin position="741"/>
        <end position="760"/>
    </location>
</feature>
<keyword evidence="16 22" id="KW-1133">Transmembrane helix</keyword>
<keyword evidence="18 25" id="KW-0675">Receptor</keyword>
<name>A0A8S0PFZ2_OLEEU</name>
<sequence>MGNNAILALLSICLFTYVIASFNSSTDEYALLAFKSQISDPNKILTKSWSRGTSFCNWIGITCGKRHTRVISLNLANMGLKGTIAREIGNLSFLRSLVISNNNFHGFIPYEIGNLSRLREIDMQHNDLHGPIPTSFGFLENLQKLILLSNVLNGLIPSQISNLSSLVEIDVANNSLLGSIPIDIGNNLPKLERIRISKNEISGSIPPSLGRCRKLKQISLSFNNLNGSIPMEIWNLSELQHLYLAKNNLIGSIPNGIGNLLSLQWLELGSNNLTGTIPYSIGNVSNLEIFNMDTNNIQGQIPQELGHLSLLKTIYFPVNHLVGEIPKSIFNLTNLLLLSLTLNEISGNLPSSMNNGLPVLESLYLAGNLLSGEIPSGISNFSKLSTLDLTQNSFSGQVPMTLGNLRDLQTLSLQYNQLTNDPSMVELDFLSPLTNCRQLKILRFGFNSFNGMLPKVLGNFSESVETITGGFCGIKGMIPSEIGNLSNIIYFAMGGNDLIGTIPDTMGQMRKMQKLIIRKNKLWGSIPVNLCNMVNLYYLQFTNNQLSGQLPWCLGNISSLQNIYLDYNGLTSTIPSTLWSNKEIQILELSHNLLIGSLSQEIGSLKSLRELHLSENQFSGDIPTNIGELQSLQNLTLSNNNLHGPIPESFGDLKELEYLDLSHNNLSGLIPKSLESLEYLKYFNVSFNKLGGEILNGGPFKNWTRDSFIGNGELCGASRFMVVACKSITSKSSSKTRYLKYILPSCALVACIVIFVVWFVRCNRNKPLPTQSSFPIALTIKRISYYEILSATNNFDEENLIGRGSIGSVYKGLFSDGTIAAIKVFNLDVEGALKSFDTECSILCNIRHRNLVKVITCCSNLDLKALVLEYMPKGNLSSWLYSSDYCQNIVQRLEIMIDVASALKYLHHEYTSPIVHCDLKPNNILLDEDMVARVVDFGISKLFKEDQRILQTKTLGTIGYMAPEYGSTGLISTMADVYSYGIMLMETFTKKKPTDPIFEGELTMRRWVVESFPDAIMQIVDIDVVDEVEENIRSIERCITSIMGLALECTSDLPEERLKMKDILIRLQKIKIEFPPGITMRISRDALVQQGP</sequence>
<evidence type="ECO:0000256" key="7">
    <source>
        <dbReference type="ARBA" id="ARBA00022553"/>
    </source>
</evidence>